<dbReference type="PANTHER" id="PTHR24096">
    <property type="entry name" value="LONG-CHAIN-FATTY-ACID--COA LIGASE"/>
    <property type="match status" value="1"/>
</dbReference>
<evidence type="ECO:0000256" key="4">
    <source>
        <dbReference type="ARBA" id="ARBA00023140"/>
    </source>
</evidence>
<dbReference type="PANTHER" id="PTHR24096:SF149">
    <property type="entry name" value="AMP-BINDING DOMAIN-CONTAINING PROTEIN-RELATED"/>
    <property type="match status" value="1"/>
</dbReference>
<dbReference type="Pfam" id="PF13193">
    <property type="entry name" value="AMP-binding_C"/>
    <property type="match status" value="1"/>
</dbReference>
<dbReference type="InterPro" id="IPR020845">
    <property type="entry name" value="AMP-binding_CS"/>
</dbReference>
<dbReference type="InterPro" id="IPR025110">
    <property type="entry name" value="AMP-bd_C"/>
</dbReference>
<evidence type="ECO:0000313" key="8">
    <source>
        <dbReference type="Proteomes" id="UP000494165"/>
    </source>
</evidence>
<dbReference type="InterPro" id="IPR045851">
    <property type="entry name" value="AMP-bd_C_sf"/>
</dbReference>
<keyword evidence="4" id="KW-0576">Peroxisome</keyword>
<dbReference type="EMBL" id="CADEPI010000278">
    <property type="protein sequence ID" value="CAB3382633.1"/>
    <property type="molecule type" value="Genomic_DNA"/>
</dbReference>
<evidence type="ECO:0000256" key="2">
    <source>
        <dbReference type="ARBA" id="ARBA00006432"/>
    </source>
</evidence>
<dbReference type="Gene3D" id="3.30.300.30">
    <property type="match status" value="1"/>
</dbReference>
<sequence>MMQVNRSTDYGEILQPRQFPNVTLTDCIFQHLRKHIDAVAEKPWLIDVCTGKKVLFGEVEELAKKVASALACRGFAKGEILYFVTYDIVDMAILQLAVWLLGGATRGSFQTEEPEKFRREMNEVHCKFVAVDSETVLAVKKAICLCDTECTIINVGDANIEGTLRFSDLTKDDGLAFPENIGIDLENDTLLISNTSGTTGMPKGVMHTHKSFVSLMSCCDELSAENGHDESILITANSFAVSNAWTTSVYLATGNTVYCIGRYRKEEFIYHVIKFRPRKLFLYPYISGWLARSPELQKHDFSFIKGMTIAGSVIDPTTIRLLQTAFPNSVTNMAYGQTECLKISLTLNSESCQKSLIGYSPDGEEMVTSGTLFPLIQAKILDIETKKLLGCNKLGKLYIKGLHLMKGYFVEKGKQPNRSCFDKEGWFDTGDVAFFDSIGQLFVRERVSFIFKYFMHFVSPSEIEAILQQHPAVQMACVIGVPNRETTNLAKALVVLKDRETTTEEELLKLVADKLPFYKQLHGGLQFVDSLPENKGRKLDRVAIVEIFPREYVFYLLSIK</sequence>
<comment type="similarity">
    <text evidence="2">Belongs to the ATP-dependent AMP-binding enzyme family.</text>
</comment>
<dbReference type="Pfam" id="PF00501">
    <property type="entry name" value="AMP-binding"/>
    <property type="match status" value="1"/>
</dbReference>
<evidence type="ECO:0000256" key="1">
    <source>
        <dbReference type="ARBA" id="ARBA00004275"/>
    </source>
</evidence>
<dbReference type="GO" id="GO:0005777">
    <property type="term" value="C:peroxisome"/>
    <property type="evidence" value="ECO:0007669"/>
    <property type="project" value="UniProtKB-SubCell"/>
</dbReference>
<evidence type="ECO:0000256" key="3">
    <source>
        <dbReference type="ARBA" id="ARBA00022598"/>
    </source>
</evidence>
<evidence type="ECO:0000259" key="5">
    <source>
        <dbReference type="Pfam" id="PF00501"/>
    </source>
</evidence>
<reference evidence="7 8" key="1">
    <citation type="submission" date="2020-04" db="EMBL/GenBank/DDBJ databases">
        <authorList>
            <person name="Alioto T."/>
            <person name="Alioto T."/>
            <person name="Gomez Garrido J."/>
        </authorList>
    </citation>
    <scope>NUCLEOTIDE SEQUENCE [LARGE SCALE GENOMIC DNA]</scope>
</reference>
<keyword evidence="8" id="KW-1185">Reference proteome</keyword>
<dbReference type="InterPro" id="IPR000873">
    <property type="entry name" value="AMP-dep_synth/lig_dom"/>
</dbReference>
<proteinExistence type="inferred from homology"/>
<evidence type="ECO:0000259" key="6">
    <source>
        <dbReference type="Pfam" id="PF13193"/>
    </source>
</evidence>
<protein>
    <recommendedName>
        <fullName evidence="9">AMP-dependent synthetase/ligase domain-containing protein</fullName>
    </recommendedName>
</protein>
<dbReference type="Proteomes" id="UP000494165">
    <property type="component" value="Unassembled WGS sequence"/>
</dbReference>
<name>A0A8S1DJX4_9INSE</name>
<dbReference type="OrthoDB" id="10253869at2759"/>
<comment type="subcellular location">
    <subcellularLocation>
        <location evidence="1">Peroxisome</location>
    </subcellularLocation>
</comment>
<comment type="caution">
    <text evidence="7">The sequence shown here is derived from an EMBL/GenBank/DDBJ whole genome shotgun (WGS) entry which is preliminary data.</text>
</comment>
<dbReference type="GO" id="GO:0016405">
    <property type="term" value="F:CoA-ligase activity"/>
    <property type="evidence" value="ECO:0007669"/>
    <property type="project" value="TreeGrafter"/>
</dbReference>
<keyword evidence="3" id="KW-0436">Ligase</keyword>
<dbReference type="SUPFAM" id="SSF56801">
    <property type="entry name" value="Acetyl-CoA synthetase-like"/>
    <property type="match status" value="1"/>
</dbReference>
<feature type="domain" description="AMP-dependent synthetase/ligase" evidence="5">
    <location>
        <begin position="40"/>
        <end position="409"/>
    </location>
</feature>
<feature type="domain" description="AMP-binding enzyme C-terminal" evidence="6">
    <location>
        <begin position="462"/>
        <end position="535"/>
    </location>
</feature>
<gene>
    <name evidence="7" type="ORF">CLODIP_2_CD06219</name>
</gene>
<accession>A0A8S1DJX4</accession>
<dbReference type="Gene3D" id="3.40.50.12780">
    <property type="entry name" value="N-terminal domain of ligase-like"/>
    <property type="match status" value="1"/>
</dbReference>
<evidence type="ECO:0000313" key="7">
    <source>
        <dbReference type="EMBL" id="CAB3382633.1"/>
    </source>
</evidence>
<dbReference type="PROSITE" id="PS00455">
    <property type="entry name" value="AMP_BINDING"/>
    <property type="match status" value="1"/>
</dbReference>
<evidence type="ECO:0008006" key="9">
    <source>
        <dbReference type="Google" id="ProtNLM"/>
    </source>
</evidence>
<organism evidence="7 8">
    <name type="scientific">Cloeon dipterum</name>
    <dbReference type="NCBI Taxonomy" id="197152"/>
    <lineage>
        <taxon>Eukaryota</taxon>
        <taxon>Metazoa</taxon>
        <taxon>Ecdysozoa</taxon>
        <taxon>Arthropoda</taxon>
        <taxon>Hexapoda</taxon>
        <taxon>Insecta</taxon>
        <taxon>Pterygota</taxon>
        <taxon>Palaeoptera</taxon>
        <taxon>Ephemeroptera</taxon>
        <taxon>Pisciforma</taxon>
        <taxon>Baetidae</taxon>
        <taxon>Cloeon</taxon>
    </lineage>
</organism>
<dbReference type="AlphaFoldDB" id="A0A8S1DJX4"/>
<dbReference type="InterPro" id="IPR042099">
    <property type="entry name" value="ANL_N_sf"/>
</dbReference>